<accession>A0A1W5CSA8</accession>
<keyword evidence="5" id="KW-1185">Reference proteome</keyword>
<keyword evidence="1" id="KW-0862">Zinc</keyword>
<organism evidence="4 5">
    <name type="scientific">Lasallia pustulata</name>
    <dbReference type="NCBI Taxonomy" id="136370"/>
    <lineage>
        <taxon>Eukaryota</taxon>
        <taxon>Fungi</taxon>
        <taxon>Dikarya</taxon>
        <taxon>Ascomycota</taxon>
        <taxon>Pezizomycotina</taxon>
        <taxon>Lecanoromycetes</taxon>
        <taxon>OSLEUM clade</taxon>
        <taxon>Umbilicariomycetidae</taxon>
        <taxon>Umbilicariales</taxon>
        <taxon>Umbilicariaceae</taxon>
        <taxon>Lasallia</taxon>
    </lineage>
</organism>
<feature type="region of interest" description="Disordered" evidence="2">
    <location>
        <begin position="1"/>
        <end position="141"/>
    </location>
</feature>
<evidence type="ECO:0000256" key="1">
    <source>
        <dbReference type="PROSITE-ProRule" id="PRU00042"/>
    </source>
</evidence>
<feature type="domain" description="C2H2-type" evidence="3">
    <location>
        <begin position="141"/>
        <end position="164"/>
    </location>
</feature>
<dbReference type="InterPro" id="IPR013087">
    <property type="entry name" value="Znf_C2H2_type"/>
</dbReference>
<evidence type="ECO:0000256" key="2">
    <source>
        <dbReference type="SAM" id="MobiDB-lite"/>
    </source>
</evidence>
<feature type="compositionally biased region" description="Polar residues" evidence="2">
    <location>
        <begin position="1"/>
        <end position="11"/>
    </location>
</feature>
<dbReference type="Proteomes" id="UP000192927">
    <property type="component" value="Unassembled WGS sequence"/>
</dbReference>
<sequence>MMATTFQSVNASLPGRSYQMEVSTPTTPRAPRMTPPPSQSVPAAEESAPSTPTRHSFGGVNGQRPLPSPRFGSAMSSPPSKPPSQPHPDTLIRGSSHRSVRSVDSQDIDMDDSDEGEEGSEGESVDGESGRPSKKKKGQRFFCTEFPPCNLSFTRSEHLARHIR</sequence>
<name>A0A1W5CSA8_9LECA</name>
<dbReference type="GO" id="GO:0008270">
    <property type="term" value="F:zinc ion binding"/>
    <property type="evidence" value="ECO:0007669"/>
    <property type="project" value="UniProtKB-KW"/>
</dbReference>
<keyword evidence="1" id="KW-0863">Zinc-finger</keyword>
<protein>
    <submittedName>
        <fullName evidence="4">Zinc finger, C2H2</fullName>
    </submittedName>
</protein>
<feature type="compositionally biased region" description="Acidic residues" evidence="2">
    <location>
        <begin position="106"/>
        <end position="126"/>
    </location>
</feature>
<evidence type="ECO:0000259" key="3">
    <source>
        <dbReference type="PROSITE" id="PS50157"/>
    </source>
</evidence>
<dbReference type="AlphaFoldDB" id="A0A1W5CSA8"/>
<reference evidence="5" key="1">
    <citation type="submission" date="2017-03" db="EMBL/GenBank/DDBJ databases">
        <authorList>
            <person name="Sharma R."/>
            <person name="Thines M."/>
        </authorList>
    </citation>
    <scope>NUCLEOTIDE SEQUENCE [LARGE SCALE GENOMIC DNA]</scope>
</reference>
<keyword evidence="1" id="KW-0479">Metal-binding</keyword>
<dbReference type="PROSITE" id="PS50157">
    <property type="entry name" value="ZINC_FINGER_C2H2_2"/>
    <property type="match status" value="1"/>
</dbReference>
<evidence type="ECO:0000313" key="4">
    <source>
        <dbReference type="EMBL" id="SLM33549.1"/>
    </source>
</evidence>
<proteinExistence type="predicted"/>
<evidence type="ECO:0000313" key="5">
    <source>
        <dbReference type="Proteomes" id="UP000192927"/>
    </source>
</evidence>
<dbReference type="EMBL" id="FWEW01000062">
    <property type="protein sequence ID" value="SLM33549.1"/>
    <property type="molecule type" value="Genomic_DNA"/>
</dbReference>